<comment type="subcellular location">
    <subcellularLocation>
        <location evidence="1">Nucleus</location>
    </subcellularLocation>
</comment>
<dbReference type="PROSITE" id="PS51293">
    <property type="entry name" value="SANT"/>
    <property type="match status" value="1"/>
</dbReference>
<sequence length="254" mass="29346">MDSQEDSNGEFTNLCSNCSHHVNRLFDMDEGKLCATCYTYLQRYNKMRPCQDLSASHHTKLSHEMADIVAGFHRHAHLVEEEQQKEGMMKVGRIIVGKRYVVDEDLGKVNKSLQEVHARIAQIEKKISDFDFRGSDRLVDGYRKVAGVFTRPPSLSKMREEWTDREMTIAFHALMIYGNDYHRVSSFIRTKSAEQVKEFADKYREELERLEEKQNGEDEENGEEGPPVLTIEENVEESAKEMSFEENGEAVAQN</sequence>
<evidence type="ECO:0000313" key="5">
    <source>
        <dbReference type="Proteomes" id="UP000298663"/>
    </source>
</evidence>
<proteinExistence type="predicted"/>
<dbReference type="InterPro" id="IPR001005">
    <property type="entry name" value="SANT/Myb"/>
</dbReference>
<feature type="region of interest" description="Disordered" evidence="2">
    <location>
        <begin position="208"/>
        <end position="254"/>
    </location>
</feature>
<dbReference type="CDD" id="cd00167">
    <property type="entry name" value="SANT"/>
    <property type="match status" value="1"/>
</dbReference>
<accession>A0A4V6A4W5</accession>
<evidence type="ECO:0000256" key="1">
    <source>
        <dbReference type="ARBA" id="ARBA00004123"/>
    </source>
</evidence>
<dbReference type="InterPro" id="IPR017884">
    <property type="entry name" value="SANT_dom"/>
</dbReference>
<dbReference type="GO" id="GO:0005634">
    <property type="term" value="C:nucleus"/>
    <property type="evidence" value="ECO:0007669"/>
    <property type="project" value="UniProtKB-SubCell"/>
</dbReference>
<reference evidence="4 5" key="2">
    <citation type="journal article" date="2019" name="G3 (Bethesda)">
        <title>Hybrid Assembly of the Genome of the Entomopathogenic Nematode Steinernema carpocapsae Identifies the X-Chromosome.</title>
        <authorList>
            <person name="Serra L."/>
            <person name="Macchietto M."/>
            <person name="Macias-Munoz A."/>
            <person name="McGill C.J."/>
            <person name="Rodriguez I.M."/>
            <person name="Rodriguez B."/>
            <person name="Murad R."/>
            <person name="Mortazavi A."/>
        </authorList>
    </citation>
    <scope>NUCLEOTIDE SEQUENCE [LARGE SCALE GENOMIC DNA]</scope>
    <source>
        <strain evidence="4 5">ALL</strain>
    </source>
</reference>
<dbReference type="SMART" id="SM00717">
    <property type="entry name" value="SANT"/>
    <property type="match status" value="1"/>
</dbReference>
<feature type="domain" description="SANT" evidence="3">
    <location>
        <begin position="157"/>
        <end position="208"/>
    </location>
</feature>
<dbReference type="Gene3D" id="1.20.58.1880">
    <property type="match status" value="1"/>
</dbReference>
<evidence type="ECO:0000259" key="3">
    <source>
        <dbReference type="PROSITE" id="PS51293"/>
    </source>
</evidence>
<dbReference type="SUPFAM" id="SSF46689">
    <property type="entry name" value="Homeodomain-like"/>
    <property type="match status" value="1"/>
</dbReference>
<protein>
    <recommendedName>
        <fullName evidence="3">SANT domain-containing protein</fullName>
    </recommendedName>
</protein>
<evidence type="ECO:0000313" key="4">
    <source>
        <dbReference type="EMBL" id="TKR88515.1"/>
    </source>
</evidence>
<name>A0A4V6A4W5_STECR</name>
<dbReference type="Proteomes" id="UP000298663">
    <property type="component" value="Unassembled WGS sequence"/>
</dbReference>
<evidence type="ECO:0000256" key="2">
    <source>
        <dbReference type="SAM" id="MobiDB-lite"/>
    </source>
</evidence>
<dbReference type="InterPro" id="IPR009057">
    <property type="entry name" value="Homeodomain-like_sf"/>
</dbReference>
<dbReference type="STRING" id="34508.A0A4V6A4W5"/>
<comment type="caution">
    <text evidence="4">The sequence shown here is derived from an EMBL/GenBank/DDBJ whole genome shotgun (WGS) entry which is preliminary data.</text>
</comment>
<organism evidence="4 5">
    <name type="scientific">Steinernema carpocapsae</name>
    <name type="common">Entomopathogenic nematode</name>
    <dbReference type="NCBI Taxonomy" id="34508"/>
    <lineage>
        <taxon>Eukaryota</taxon>
        <taxon>Metazoa</taxon>
        <taxon>Ecdysozoa</taxon>
        <taxon>Nematoda</taxon>
        <taxon>Chromadorea</taxon>
        <taxon>Rhabditida</taxon>
        <taxon>Tylenchina</taxon>
        <taxon>Panagrolaimomorpha</taxon>
        <taxon>Strongyloidoidea</taxon>
        <taxon>Steinernematidae</taxon>
        <taxon>Steinernema</taxon>
    </lineage>
</organism>
<gene>
    <name evidence="4" type="ORF">L596_012743</name>
</gene>
<reference evidence="4 5" key="1">
    <citation type="journal article" date="2015" name="Genome Biol.">
        <title>Comparative genomics of Steinernema reveals deeply conserved gene regulatory networks.</title>
        <authorList>
            <person name="Dillman A.R."/>
            <person name="Macchietto M."/>
            <person name="Porter C.F."/>
            <person name="Rogers A."/>
            <person name="Williams B."/>
            <person name="Antoshechkin I."/>
            <person name="Lee M.M."/>
            <person name="Goodwin Z."/>
            <person name="Lu X."/>
            <person name="Lewis E.E."/>
            <person name="Goodrich-Blair H."/>
            <person name="Stock S.P."/>
            <person name="Adams B.J."/>
            <person name="Sternberg P.W."/>
            <person name="Mortazavi A."/>
        </authorList>
    </citation>
    <scope>NUCLEOTIDE SEQUENCE [LARGE SCALE GENOMIC DNA]</scope>
    <source>
        <strain evidence="4 5">ALL</strain>
    </source>
</reference>
<dbReference type="AlphaFoldDB" id="A0A4V6A4W5"/>
<dbReference type="OrthoDB" id="118550at2759"/>
<dbReference type="EMBL" id="AZBU02000003">
    <property type="protein sequence ID" value="TKR88515.1"/>
    <property type="molecule type" value="Genomic_DNA"/>
</dbReference>
<keyword evidence="5" id="KW-1185">Reference proteome</keyword>